<dbReference type="EMBL" id="BAAANT010000056">
    <property type="protein sequence ID" value="GAA2157055.1"/>
    <property type="molecule type" value="Genomic_DNA"/>
</dbReference>
<gene>
    <name evidence="1" type="ORF">GCM10009760_58750</name>
</gene>
<keyword evidence="2" id="KW-1185">Reference proteome</keyword>
<accession>A0ABN3A9W3</accession>
<evidence type="ECO:0000313" key="1">
    <source>
        <dbReference type="EMBL" id="GAA2157055.1"/>
    </source>
</evidence>
<reference evidence="1 2" key="1">
    <citation type="journal article" date="2019" name="Int. J. Syst. Evol. Microbiol.">
        <title>The Global Catalogue of Microorganisms (GCM) 10K type strain sequencing project: providing services to taxonomists for standard genome sequencing and annotation.</title>
        <authorList>
            <consortium name="The Broad Institute Genomics Platform"/>
            <consortium name="The Broad Institute Genome Sequencing Center for Infectious Disease"/>
            <person name="Wu L."/>
            <person name="Ma J."/>
        </authorList>
    </citation>
    <scope>NUCLEOTIDE SEQUENCE [LARGE SCALE GENOMIC DNA]</scope>
    <source>
        <strain evidence="1 2">JCM 14560</strain>
    </source>
</reference>
<dbReference type="Proteomes" id="UP001422759">
    <property type="component" value="Unassembled WGS sequence"/>
</dbReference>
<sequence>MGIKRTPYWRTIGTPTTLVLYRTPDRWRFAVYFTDPRGVADGGLDHPVPSCEPEIAQAALHRRAEELTHRKLDVAWQEAGQPGCWTGAVTNTGPLPVA</sequence>
<name>A0ABN3A9W3_9ACTN</name>
<evidence type="ECO:0000313" key="2">
    <source>
        <dbReference type="Proteomes" id="UP001422759"/>
    </source>
</evidence>
<protein>
    <submittedName>
        <fullName evidence="1">Uncharacterized protein</fullName>
    </submittedName>
</protein>
<comment type="caution">
    <text evidence="1">The sequence shown here is derived from an EMBL/GenBank/DDBJ whole genome shotgun (WGS) entry which is preliminary data.</text>
</comment>
<organism evidence="1 2">
    <name type="scientific">Kitasatospora kazusensis</name>
    <dbReference type="NCBI Taxonomy" id="407974"/>
    <lineage>
        <taxon>Bacteria</taxon>
        <taxon>Bacillati</taxon>
        <taxon>Actinomycetota</taxon>
        <taxon>Actinomycetes</taxon>
        <taxon>Kitasatosporales</taxon>
        <taxon>Streptomycetaceae</taxon>
        <taxon>Kitasatospora</taxon>
    </lineage>
</organism>
<proteinExistence type="predicted"/>